<evidence type="ECO:0000313" key="4">
    <source>
        <dbReference type="EMBL" id="OZG49248.1"/>
    </source>
</evidence>
<comment type="caution">
    <text evidence="4">The sequence shown here is derived from an EMBL/GenBank/DDBJ whole genome shotgun (WGS) entry which is preliminary data.</text>
</comment>
<dbReference type="InterPro" id="IPR047057">
    <property type="entry name" value="MerR_fam"/>
</dbReference>
<gene>
    <name evidence="4" type="ORF">BOCO_1057</name>
</gene>
<sequence>MRISEVSDRTQLPVSTLRYYERRGILRPMRSPEGYREYREQDLSWIAFVQRLLGIGMSLAQVEEYSRLREHGDSTIPERLDMLYCQREQLTAKMREVQGQMDFIDRKIDIYRQMM</sequence>
<dbReference type="CDD" id="cd01109">
    <property type="entry name" value="HTH_YyaN"/>
    <property type="match status" value="1"/>
</dbReference>
<dbReference type="InterPro" id="IPR009061">
    <property type="entry name" value="DNA-bd_dom_put_sf"/>
</dbReference>
<protein>
    <submittedName>
        <fullName evidence="4">MerR family transcriptional regulator</fullName>
    </submittedName>
</protein>
<keyword evidence="5" id="KW-1185">Reference proteome</keyword>
<dbReference type="GO" id="GO:0003677">
    <property type="term" value="F:DNA binding"/>
    <property type="evidence" value="ECO:0007669"/>
    <property type="project" value="UniProtKB-KW"/>
</dbReference>
<dbReference type="SMART" id="SM00422">
    <property type="entry name" value="HTH_MERR"/>
    <property type="match status" value="1"/>
</dbReference>
<evidence type="ECO:0000313" key="5">
    <source>
        <dbReference type="Proteomes" id="UP000216004"/>
    </source>
</evidence>
<proteinExistence type="predicted"/>
<evidence type="ECO:0000256" key="1">
    <source>
        <dbReference type="ARBA" id="ARBA00023125"/>
    </source>
</evidence>
<dbReference type="InterPro" id="IPR000551">
    <property type="entry name" value="MerR-type_HTH_dom"/>
</dbReference>
<keyword evidence="1" id="KW-0238">DNA-binding</keyword>
<dbReference type="EMBL" id="MWWS01000005">
    <property type="protein sequence ID" value="OZG49248.1"/>
    <property type="molecule type" value="Genomic_DNA"/>
</dbReference>
<dbReference type="OrthoDB" id="9802039at2"/>
<reference evidence="4 5" key="1">
    <citation type="journal article" date="2017" name="BMC Genomics">
        <title>Comparative genomic and phylogenomic analyses of the Bifidobacteriaceae family.</title>
        <authorList>
            <person name="Lugli G.A."/>
            <person name="Milani C."/>
            <person name="Turroni F."/>
            <person name="Duranti S."/>
            <person name="Mancabelli L."/>
            <person name="Mangifesta M."/>
            <person name="Ferrario C."/>
            <person name="Modesto M."/>
            <person name="Mattarelli P."/>
            <person name="Jiri K."/>
            <person name="van Sinderen D."/>
            <person name="Ventura M."/>
        </authorList>
    </citation>
    <scope>NUCLEOTIDE SEQUENCE [LARGE SCALE GENOMIC DNA]</scope>
    <source>
        <strain evidence="4 5">DSM 22924</strain>
    </source>
</reference>
<dbReference type="Gene3D" id="1.10.1660.10">
    <property type="match status" value="1"/>
</dbReference>
<dbReference type="PANTHER" id="PTHR30204">
    <property type="entry name" value="REDOX-CYCLING DRUG-SENSING TRANSCRIPTIONAL ACTIVATOR SOXR"/>
    <property type="match status" value="1"/>
</dbReference>
<accession>A0A261EQW8</accession>
<dbReference type="AlphaFoldDB" id="A0A261EQW8"/>
<dbReference type="Pfam" id="PF13411">
    <property type="entry name" value="MerR_1"/>
    <property type="match status" value="1"/>
</dbReference>
<dbReference type="RefSeq" id="WP_158520421.1">
    <property type="nucleotide sequence ID" value="NZ_MWWS01000005.1"/>
</dbReference>
<dbReference type="GO" id="GO:0003700">
    <property type="term" value="F:DNA-binding transcription factor activity"/>
    <property type="evidence" value="ECO:0007669"/>
    <property type="project" value="InterPro"/>
</dbReference>
<dbReference type="Proteomes" id="UP000216004">
    <property type="component" value="Unassembled WGS sequence"/>
</dbReference>
<organism evidence="4 5">
    <name type="scientific">Bombiscardovia coagulans</name>
    <dbReference type="NCBI Taxonomy" id="686666"/>
    <lineage>
        <taxon>Bacteria</taxon>
        <taxon>Bacillati</taxon>
        <taxon>Actinomycetota</taxon>
        <taxon>Actinomycetes</taxon>
        <taxon>Bifidobacteriales</taxon>
        <taxon>Bifidobacteriaceae</taxon>
        <taxon>Bombiscardovia</taxon>
    </lineage>
</organism>
<keyword evidence="2" id="KW-0175">Coiled coil</keyword>
<evidence type="ECO:0000256" key="2">
    <source>
        <dbReference type="SAM" id="Coils"/>
    </source>
</evidence>
<feature type="domain" description="HTH merR-type" evidence="3">
    <location>
        <begin position="1"/>
        <end position="68"/>
    </location>
</feature>
<dbReference type="PRINTS" id="PR00040">
    <property type="entry name" value="HTHMERR"/>
</dbReference>
<evidence type="ECO:0000259" key="3">
    <source>
        <dbReference type="PROSITE" id="PS50937"/>
    </source>
</evidence>
<dbReference type="PANTHER" id="PTHR30204:SF98">
    <property type="entry name" value="HTH-TYPE TRANSCRIPTIONAL REGULATOR ADHR"/>
    <property type="match status" value="1"/>
</dbReference>
<dbReference type="PROSITE" id="PS50937">
    <property type="entry name" value="HTH_MERR_2"/>
    <property type="match status" value="1"/>
</dbReference>
<feature type="coiled-coil region" evidence="2">
    <location>
        <begin position="80"/>
        <end position="107"/>
    </location>
</feature>
<dbReference type="SUPFAM" id="SSF46955">
    <property type="entry name" value="Putative DNA-binding domain"/>
    <property type="match status" value="1"/>
</dbReference>
<name>A0A261EQW8_9BIFI</name>